<evidence type="ECO:0000256" key="1">
    <source>
        <dbReference type="ARBA" id="ARBA00022630"/>
    </source>
</evidence>
<name>A0ABU2HA78_9ACTN</name>
<dbReference type="PANTHER" id="PTHR43408">
    <property type="entry name" value="FMN REDUCTASE (NADPH)"/>
    <property type="match status" value="1"/>
</dbReference>
<dbReference type="PANTHER" id="PTHR43408:SF2">
    <property type="entry name" value="FMN REDUCTASE (NADPH)"/>
    <property type="match status" value="1"/>
</dbReference>
<comment type="caution">
    <text evidence="5">The sequence shown here is derived from an EMBL/GenBank/DDBJ whole genome shotgun (WGS) entry which is preliminary data.</text>
</comment>
<proteinExistence type="predicted"/>
<reference evidence="6" key="1">
    <citation type="submission" date="2023-07" db="EMBL/GenBank/DDBJ databases">
        <title>Novel species in the genus Lipingzhangella isolated from Sambhar Salt Lake.</title>
        <authorList>
            <person name="Jiya N."/>
            <person name="Kajale S."/>
            <person name="Sharma A."/>
        </authorList>
    </citation>
    <scope>NUCLEOTIDE SEQUENCE [LARGE SCALE GENOMIC DNA]</scope>
    <source>
        <strain evidence="6">LS1_29</strain>
    </source>
</reference>
<evidence type="ECO:0000256" key="2">
    <source>
        <dbReference type="ARBA" id="ARBA00022643"/>
    </source>
</evidence>
<evidence type="ECO:0000313" key="6">
    <source>
        <dbReference type="Proteomes" id="UP001250214"/>
    </source>
</evidence>
<sequence length="171" mass="17822">MSRFTVLGASPDPDSAFTQATRHAAQVLAENSGLDQPHIVDLAELSPLLLSADPPEAVRAARDAVAASEVVMVASPQVHGSYTGLLKVFLDQLPELALAHAVAVPLAAVADLGSGRGIEEDLRLLLSELGAWVPEPALLLSRPELHTPAAVVAAWAEIVAPQVREALAVRA</sequence>
<keyword evidence="2" id="KW-0288">FMN</keyword>
<dbReference type="Gene3D" id="3.40.50.360">
    <property type="match status" value="1"/>
</dbReference>
<organism evidence="5 6">
    <name type="scientific">Lipingzhangella rawalii</name>
    <dbReference type="NCBI Taxonomy" id="2055835"/>
    <lineage>
        <taxon>Bacteria</taxon>
        <taxon>Bacillati</taxon>
        <taxon>Actinomycetota</taxon>
        <taxon>Actinomycetes</taxon>
        <taxon>Streptosporangiales</taxon>
        <taxon>Nocardiopsidaceae</taxon>
        <taxon>Lipingzhangella</taxon>
    </lineage>
</organism>
<dbReference type="InterPro" id="IPR051814">
    <property type="entry name" value="NAD(P)H-dep_FMN_reductase"/>
</dbReference>
<dbReference type="EMBL" id="JAVLVT010000010">
    <property type="protein sequence ID" value="MDS1272213.1"/>
    <property type="molecule type" value="Genomic_DNA"/>
</dbReference>
<keyword evidence="3" id="KW-0560">Oxidoreductase</keyword>
<feature type="domain" description="NADPH-dependent FMN reductase-like" evidence="4">
    <location>
        <begin position="5"/>
        <end position="137"/>
    </location>
</feature>
<evidence type="ECO:0000256" key="3">
    <source>
        <dbReference type="ARBA" id="ARBA00023002"/>
    </source>
</evidence>
<dbReference type="Proteomes" id="UP001250214">
    <property type="component" value="Unassembled WGS sequence"/>
</dbReference>
<dbReference type="RefSeq" id="WP_310913784.1">
    <property type="nucleotide sequence ID" value="NZ_JAVLVT010000010.1"/>
</dbReference>
<dbReference type="SUPFAM" id="SSF52218">
    <property type="entry name" value="Flavoproteins"/>
    <property type="match status" value="1"/>
</dbReference>
<evidence type="ECO:0000259" key="4">
    <source>
        <dbReference type="Pfam" id="PF03358"/>
    </source>
</evidence>
<evidence type="ECO:0000313" key="5">
    <source>
        <dbReference type="EMBL" id="MDS1272213.1"/>
    </source>
</evidence>
<accession>A0ABU2HA78</accession>
<dbReference type="Pfam" id="PF03358">
    <property type="entry name" value="FMN_red"/>
    <property type="match status" value="1"/>
</dbReference>
<keyword evidence="6" id="KW-1185">Reference proteome</keyword>
<keyword evidence="1" id="KW-0285">Flavoprotein</keyword>
<dbReference type="InterPro" id="IPR005025">
    <property type="entry name" value="FMN_Rdtase-like_dom"/>
</dbReference>
<gene>
    <name evidence="5" type="ORF">RIF23_18140</name>
</gene>
<protein>
    <submittedName>
        <fullName evidence="5">NAD(P)H-dependent oxidoreductase</fullName>
    </submittedName>
</protein>
<dbReference type="InterPro" id="IPR029039">
    <property type="entry name" value="Flavoprotein-like_sf"/>
</dbReference>